<organism evidence="4 5">
    <name type="scientific">Amborella trichopoda</name>
    <dbReference type="NCBI Taxonomy" id="13333"/>
    <lineage>
        <taxon>Eukaryota</taxon>
        <taxon>Viridiplantae</taxon>
        <taxon>Streptophyta</taxon>
        <taxon>Embryophyta</taxon>
        <taxon>Tracheophyta</taxon>
        <taxon>Spermatophyta</taxon>
        <taxon>Magnoliopsida</taxon>
        <taxon>Amborellales</taxon>
        <taxon>Amborellaceae</taxon>
        <taxon>Amborella</taxon>
    </lineage>
</organism>
<keyword evidence="5" id="KW-1185">Reference proteome</keyword>
<dbReference type="PANTHER" id="PTHR30540">
    <property type="entry name" value="OSMOTIC STRESS POTASSIUM TRANSPORTER"/>
    <property type="match status" value="1"/>
</dbReference>
<keyword evidence="2" id="KW-1133">Transmembrane helix</keyword>
<sequence>MAVLLPLQNDWINFGCVLTYGKQKLYSKLERFGTDKVGYSFAPIIIVWFLFIGVIGIYNFCKYDPGVIKAFNPKYIVDYFSRSKKDAWISLGGIVLCITGTEAMFADLGHFTVQSIQISMCSVVCPSLILAYTGQASYLRKHNEHVEDTFYKSIPRRSQMSQVDHPLFKSQALHIEYFLLLIESADACGATGPLYWTMFVVAVGAAIIASQAMISGTFSIVQQSLAMGCFPRVKVVHTSSKYEGEVFIPEVNYLLMIACVLVTAGFRATEKIGNAYGNISSDEKLTRWMPELSCESRSFRTMVAGKIMCGSTC</sequence>
<keyword evidence="2" id="KW-0812">Transmembrane</keyword>
<evidence type="ECO:0000256" key="1">
    <source>
        <dbReference type="ARBA" id="ARBA00008440"/>
    </source>
</evidence>
<feature type="transmembrane region" description="Helical" evidence="2">
    <location>
        <begin position="87"/>
        <end position="105"/>
    </location>
</feature>
<dbReference type="GO" id="GO:0006813">
    <property type="term" value="P:potassium ion transport"/>
    <property type="evidence" value="ECO:0000318"/>
    <property type="project" value="GO_Central"/>
</dbReference>
<feature type="transmembrane region" description="Helical" evidence="2">
    <location>
        <begin position="251"/>
        <end position="269"/>
    </location>
</feature>
<accession>U5D993</accession>
<dbReference type="Proteomes" id="UP000017836">
    <property type="component" value="Unassembled WGS sequence"/>
</dbReference>
<dbReference type="Gramene" id="ERN16968">
    <property type="protein sequence ID" value="ERN16968"/>
    <property type="gene ID" value="AMTR_s00057p00201220"/>
</dbReference>
<dbReference type="GO" id="GO:0016020">
    <property type="term" value="C:membrane"/>
    <property type="evidence" value="ECO:0000318"/>
    <property type="project" value="GO_Central"/>
</dbReference>
<feature type="transmembrane region" description="Helical" evidence="2">
    <location>
        <begin position="111"/>
        <end position="132"/>
    </location>
</feature>
<evidence type="ECO:0000313" key="4">
    <source>
        <dbReference type="EMBL" id="ERN16968.1"/>
    </source>
</evidence>
<dbReference type="HOGENOM" id="CLU_889495_0_0_1"/>
<evidence type="ECO:0000313" key="5">
    <source>
        <dbReference type="Proteomes" id="UP000017836"/>
    </source>
</evidence>
<dbReference type="GO" id="GO:0015079">
    <property type="term" value="F:potassium ion transmembrane transporter activity"/>
    <property type="evidence" value="ECO:0000318"/>
    <property type="project" value="GO_Central"/>
</dbReference>
<keyword evidence="2" id="KW-0472">Membrane</keyword>
<dbReference type="InterPro" id="IPR053951">
    <property type="entry name" value="K_trans_N"/>
</dbReference>
<feature type="domain" description="K+ potassium transporter integral membrane" evidence="3">
    <location>
        <begin position="30"/>
        <end position="160"/>
    </location>
</feature>
<name>U5D993_AMBTC</name>
<proteinExistence type="inferred from homology"/>
<protein>
    <recommendedName>
        <fullName evidence="3">K+ potassium transporter integral membrane domain-containing protein</fullName>
    </recommendedName>
</protein>
<evidence type="ECO:0000259" key="3">
    <source>
        <dbReference type="Pfam" id="PF02705"/>
    </source>
</evidence>
<dbReference type="Pfam" id="PF02705">
    <property type="entry name" value="K_trans"/>
    <property type="match status" value="2"/>
</dbReference>
<dbReference type="InterPro" id="IPR003855">
    <property type="entry name" value="K+_transporter"/>
</dbReference>
<dbReference type="AlphaFoldDB" id="U5D993"/>
<evidence type="ECO:0000256" key="2">
    <source>
        <dbReference type="SAM" id="Phobius"/>
    </source>
</evidence>
<dbReference type="EMBL" id="KI392405">
    <property type="protein sequence ID" value="ERN16968.1"/>
    <property type="molecule type" value="Genomic_DNA"/>
</dbReference>
<reference evidence="5" key="1">
    <citation type="journal article" date="2013" name="Science">
        <title>The Amborella genome and the evolution of flowering plants.</title>
        <authorList>
            <consortium name="Amborella Genome Project"/>
        </authorList>
    </citation>
    <scope>NUCLEOTIDE SEQUENCE [LARGE SCALE GENOMIC DNA]</scope>
</reference>
<gene>
    <name evidence="4" type="ORF">AMTR_s00057p00201220</name>
</gene>
<feature type="transmembrane region" description="Helical" evidence="2">
    <location>
        <begin position="194"/>
        <end position="214"/>
    </location>
</feature>
<feature type="domain" description="K+ potassium transporter integral membrane" evidence="3">
    <location>
        <begin position="192"/>
        <end position="278"/>
    </location>
</feature>
<feature type="transmembrane region" description="Helical" evidence="2">
    <location>
        <begin position="37"/>
        <end position="61"/>
    </location>
</feature>
<comment type="similarity">
    <text evidence="1">Belongs to the HAK/KUP transporter (TC 2.A.72.3) family.</text>
</comment>
<dbReference type="STRING" id="13333.U5D993"/>
<dbReference type="eggNOG" id="ENOG502QPSA">
    <property type="taxonomic scope" value="Eukaryota"/>
</dbReference>
<dbReference type="PANTHER" id="PTHR30540:SF87">
    <property type="entry name" value="POTASSIUM TRANSPORTER"/>
    <property type="match status" value="1"/>
</dbReference>